<proteinExistence type="predicted"/>
<dbReference type="AlphaFoldDB" id="A0A150IXK5"/>
<protein>
    <submittedName>
        <fullName evidence="1">Uncharacterized protein</fullName>
    </submittedName>
</protein>
<comment type="caution">
    <text evidence="1">The sequence shown here is derived from an EMBL/GenBank/DDBJ whole genome shotgun (WGS) entry which is preliminary data.</text>
</comment>
<sequence>MNEVLFIRKWVEKEKTLEADVIQNILAIKKLRKFQDSEAYWDLITACWKLKNHVDRKQKTLNKRWSKIDIIESIDKTIPIHAKKREISNAFYEFANALINELKTNSESEQRKWLEIAEQNALKHNLNRAYKLWTDIYVWDDEEFPYQVFNHMETYIENDKKYSLRNSIYSVCSLTDSDFKDIIKYLMNQFAKKNKELFESNQSTLKNN</sequence>
<reference evidence="1 2" key="1">
    <citation type="journal article" date="2016" name="ISME J.">
        <title>Chasing the elusive Euryarchaeota class WSA2: genomes reveal a uniquely fastidious methyl-reducing methanogen.</title>
        <authorList>
            <person name="Nobu M.K."/>
            <person name="Narihiro T."/>
            <person name="Kuroda K."/>
            <person name="Mei R."/>
            <person name="Liu W.T."/>
        </authorList>
    </citation>
    <scope>NUCLEOTIDE SEQUENCE [LARGE SCALE GENOMIC DNA]</scope>
    <source>
        <strain evidence="1">U1lsi0528_Bin089</strain>
    </source>
</reference>
<evidence type="ECO:0000313" key="1">
    <source>
        <dbReference type="EMBL" id="KYC49727.1"/>
    </source>
</evidence>
<gene>
    <name evidence="1" type="ORF">AMQ74_01379</name>
</gene>
<name>A0A150IXK5_9EURY</name>
<evidence type="ECO:0000313" key="2">
    <source>
        <dbReference type="Proteomes" id="UP000075578"/>
    </source>
</evidence>
<dbReference type="Proteomes" id="UP000075578">
    <property type="component" value="Unassembled WGS sequence"/>
</dbReference>
<organism evidence="1 2">
    <name type="scientific">Candidatus Methanofastidiosum methylothiophilum</name>
    <dbReference type="NCBI Taxonomy" id="1705564"/>
    <lineage>
        <taxon>Archaea</taxon>
        <taxon>Methanobacteriati</taxon>
        <taxon>Methanobacteriota</taxon>
        <taxon>Stenosarchaea group</taxon>
        <taxon>Candidatus Methanofastidiosia</taxon>
        <taxon>Candidatus Methanofastidiosales</taxon>
        <taxon>Candidatus Methanofastidiosaceae</taxon>
        <taxon>Candidatus Methanofastidiosum</taxon>
    </lineage>
</organism>
<accession>A0A150IXK5</accession>
<dbReference type="EMBL" id="LNGD01000096">
    <property type="protein sequence ID" value="KYC49727.1"/>
    <property type="molecule type" value="Genomic_DNA"/>
</dbReference>